<dbReference type="EMBL" id="X61519">
    <property type="protein sequence ID" value="CAA43731.1"/>
    <property type="molecule type" value="Genomic_DNA"/>
</dbReference>
<proteinExistence type="predicted"/>
<feature type="non-terminal residue" evidence="1">
    <location>
        <position position="1"/>
    </location>
</feature>
<feature type="non-terminal residue" evidence="1">
    <location>
        <position position="94"/>
    </location>
</feature>
<dbReference type="AlphaFoldDB" id="Q49475"/>
<name>Q49475_MYCGT</name>
<sequence length="94" mass="10118">NSSVSFCSDENSLGVSALSVKLSSTIWYVGNTNSLSVSSCVVGCSWTSFSETSKLINSLPISSWFNSTDVVLVSNDLSTSFTESNSSDRSGWWR</sequence>
<accession>Q49475</accession>
<evidence type="ECO:0000313" key="1">
    <source>
        <dbReference type="EMBL" id="CAA43731.1"/>
    </source>
</evidence>
<organism evidence="1">
    <name type="scientific">Mycoplasmoides genitalium</name>
    <name type="common">Mycoplasma genitalium</name>
    <dbReference type="NCBI Taxonomy" id="2097"/>
    <lineage>
        <taxon>Bacteria</taxon>
        <taxon>Bacillati</taxon>
        <taxon>Mycoplasmatota</taxon>
        <taxon>Mycoplasmoidales</taxon>
        <taxon>Mycoplasmoidaceae</taxon>
        <taxon>Mycoplasmoides</taxon>
    </lineage>
</organism>
<reference evidence="1" key="1">
    <citation type="journal article" date="1991" name="Nucleic Acids Res.">
        <title>A random sequencing approach for placing markers on the physical map of Mycoplasma genitalium.</title>
        <authorList>
            <person name="Peterson S.N."/>
            <person name="Schramm N."/>
            <person name="Hu P.-C."/>
            <person name="Bott K.F."/>
            <person name="Hutchison C.A. III"/>
        </authorList>
    </citation>
    <scope>NUCLEOTIDE SEQUENCE</scope>
</reference>
<protein>
    <submittedName>
        <fullName evidence="1">Random genomic sequence MG12</fullName>
    </submittedName>
</protein>